<keyword evidence="2" id="KW-0378">Hydrolase</keyword>
<evidence type="ECO:0000313" key="2">
    <source>
        <dbReference type="EMBL" id="WTY39218.1"/>
    </source>
</evidence>
<dbReference type="PANTHER" id="PTHR43689:SF8">
    <property type="entry name" value="ALPHA_BETA-HYDROLASES SUPERFAMILY PROTEIN"/>
    <property type="match status" value="1"/>
</dbReference>
<evidence type="ECO:0000259" key="1">
    <source>
        <dbReference type="Pfam" id="PF00561"/>
    </source>
</evidence>
<dbReference type="InterPro" id="IPR000073">
    <property type="entry name" value="AB_hydrolase_1"/>
</dbReference>
<dbReference type="InterPro" id="IPR029058">
    <property type="entry name" value="AB_hydrolase_fold"/>
</dbReference>
<dbReference type="SUPFAM" id="SSF53474">
    <property type="entry name" value="alpha/beta-Hydrolases"/>
    <property type="match status" value="1"/>
</dbReference>
<accession>A0ABZ1NH08</accession>
<dbReference type="Proteomes" id="UP001621418">
    <property type="component" value="Chromosome"/>
</dbReference>
<dbReference type="GO" id="GO:0016787">
    <property type="term" value="F:hydrolase activity"/>
    <property type="evidence" value="ECO:0007669"/>
    <property type="project" value="UniProtKB-KW"/>
</dbReference>
<organism evidence="2 3">
    <name type="scientific">Nocardia salmonicida</name>
    <dbReference type="NCBI Taxonomy" id="53431"/>
    <lineage>
        <taxon>Bacteria</taxon>
        <taxon>Bacillati</taxon>
        <taxon>Actinomycetota</taxon>
        <taxon>Actinomycetes</taxon>
        <taxon>Mycobacteriales</taxon>
        <taxon>Nocardiaceae</taxon>
        <taxon>Nocardia</taxon>
    </lineage>
</organism>
<gene>
    <name evidence="2" type="ORF">OG308_15975</name>
</gene>
<name>A0ABZ1NH08_9NOCA</name>
<dbReference type="Pfam" id="PF00561">
    <property type="entry name" value="Abhydrolase_1"/>
    <property type="match status" value="1"/>
</dbReference>
<dbReference type="Gene3D" id="3.40.50.1820">
    <property type="entry name" value="alpha/beta hydrolase"/>
    <property type="match status" value="1"/>
</dbReference>
<protein>
    <submittedName>
        <fullName evidence="2">Alpha/beta hydrolase</fullName>
    </submittedName>
</protein>
<proteinExistence type="predicted"/>
<feature type="domain" description="AB hydrolase-1" evidence="1">
    <location>
        <begin position="26"/>
        <end position="264"/>
    </location>
</feature>
<evidence type="ECO:0000313" key="3">
    <source>
        <dbReference type="Proteomes" id="UP001621418"/>
    </source>
</evidence>
<keyword evidence="3" id="KW-1185">Reference proteome</keyword>
<reference evidence="2 3" key="1">
    <citation type="submission" date="2022-10" db="EMBL/GenBank/DDBJ databases">
        <title>The complete genomes of actinobacterial strains from the NBC collection.</title>
        <authorList>
            <person name="Joergensen T.S."/>
            <person name="Alvarez Arevalo M."/>
            <person name="Sterndorff E.B."/>
            <person name="Faurdal D."/>
            <person name="Vuksanovic O."/>
            <person name="Mourched A.-S."/>
            <person name="Charusanti P."/>
            <person name="Shaw S."/>
            <person name="Blin K."/>
            <person name="Weber T."/>
        </authorList>
    </citation>
    <scope>NUCLEOTIDE SEQUENCE [LARGE SCALE GENOMIC DNA]</scope>
    <source>
        <strain evidence="2 3">NBC_01413</strain>
    </source>
</reference>
<dbReference type="EMBL" id="CP109527">
    <property type="protein sequence ID" value="WTY39218.1"/>
    <property type="molecule type" value="Genomic_DNA"/>
</dbReference>
<sequence>MIGERRAQFAGYGTRELFVDGAGPKLVLVHGFGHPADCWRPMLQRCERAGQAAVALDLPGFGAADALAPGPLIPQLVRFLDAAVHHHAGSESVVLVGNSLGAVTAVQLLDSVPSAPVAGLLALDMAGAHWAPLVRVVARGKWPLLRLLAGIPAPSRLRVRVGDVFAGLLLYGDRRALDPELVRHLSSQIGRARTTNSLLEVGLRFKVEAEQLPLPTRIHRPTVVVHGRKDRLVALATSRALHAAVPHSRLLILDGIGHCPHLDATDTVTALALELASAGGRSATA</sequence>
<dbReference type="RefSeq" id="WP_405151137.1">
    <property type="nucleotide sequence ID" value="NZ_CP109527.1"/>
</dbReference>
<dbReference type="PRINTS" id="PR00111">
    <property type="entry name" value="ABHYDROLASE"/>
</dbReference>
<dbReference type="PANTHER" id="PTHR43689">
    <property type="entry name" value="HYDROLASE"/>
    <property type="match status" value="1"/>
</dbReference>